<comment type="caution">
    <text evidence="3">The sequence shown here is derived from an EMBL/GenBank/DDBJ whole genome shotgun (WGS) entry which is preliminary data.</text>
</comment>
<dbReference type="InterPro" id="IPR014717">
    <property type="entry name" value="Transl_elong_EF1B/ribsomal_bS6"/>
</dbReference>
<organism evidence="3 4">
    <name type="scientific">Clostridium sardiniense</name>
    <name type="common">Clostridium absonum</name>
    <dbReference type="NCBI Taxonomy" id="29369"/>
    <lineage>
        <taxon>Bacteria</taxon>
        <taxon>Bacillati</taxon>
        <taxon>Bacillota</taxon>
        <taxon>Clostridia</taxon>
        <taxon>Eubacteriales</taxon>
        <taxon>Clostridiaceae</taxon>
        <taxon>Clostridium</taxon>
    </lineage>
</organism>
<protein>
    <recommendedName>
        <fullName evidence="5">Pilus assembly protein PilO</fullName>
    </recommendedName>
</protein>
<dbReference type="Proteomes" id="UP001299068">
    <property type="component" value="Unassembled WGS sequence"/>
</dbReference>
<evidence type="ECO:0000313" key="4">
    <source>
        <dbReference type="Proteomes" id="UP001299068"/>
    </source>
</evidence>
<sequence>MMRKSKKGKEGNKFIKHLKGLKRKEKLLLFTSLLIFTFLIIQELVIRPLNNKQNNLKKEEVSLNENKADALYGINKQDELKIKLNDITYDYNKILSELSRTEKQAEILNELTTISNETNIKLTDISFGNEDRILKVDDNDRNLNSNIENNSNEIDGTSSNETSNKIDKSKLKKDDVLVHSAIFKVTGSFENLVDFIKRIEKTKRKININNLKIEKTSLDENGNIKNILQATINIEYYNLNYKENEKYDFNKGTYGKQNYFQ</sequence>
<dbReference type="RefSeq" id="WP_221858981.1">
    <property type="nucleotide sequence ID" value="NZ_JAIKTU010000002.1"/>
</dbReference>
<keyword evidence="1" id="KW-0175">Coiled coil</keyword>
<feature type="coiled-coil region" evidence="1">
    <location>
        <begin position="49"/>
        <end position="111"/>
    </location>
</feature>
<name>A0ABS7KUB6_CLOSR</name>
<reference evidence="3 4" key="1">
    <citation type="journal article" date="2021" name="Cell Host Microbe">
        <title>in vivo commensal control of Clostridioides difficile virulence.</title>
        <authorList>
            <person name="Girinathan B.P."/>
            <person name="Dibenedetto N."/>
            <person name="Worley J.N."/>
            <person name="Peltier J."/>
            <person name="Arrieta-Ortiz M.L."/>
            <person name="Rupa Christinal Immanuel S."/>
            <person name="Lavin R."/>
            <person name="Delaney M.L."/>
            <person name="Cummins C."/>
            <person name="Hoffmann M."/>
            <person name="Luo Y."/>
            <person name="Gonzalez-Escalona N."/>
            <person name="Allard M."/>
            <person name="Onderdonk A.B."/>
            <person name="Gerber G.K."/>
            <person name="Sonenshein A.L."/>
            <person name="Baliga N."/>
            <person name="Dupuy B."/>
            <person name="Bry L."/>
        </authorList>
    </citation>
    <scope>NUCLEOTIDE SEQUENCE [LARGE SCALE GENOMIC DNA]</scope>
    <source>
        <strain evidence="3 4">DSM 599</strain>
    </source>
</reference>
<keyword evidence="4" id="KW-1185">Reference proteome</keyword>
<evidence type="ECO:0000256" key="1">
    <source>
        <dbReference type="SAM" id="Coils"/>
    </source>
</evidence>
<evidence type="ECO:0008006" key="5">
    <source>
        <dbReference type="Google" id="ProtNLM"/>
    </source>
</evidence>
<evidence type="ECO:0000313" key="3">
    <source>
        <dbReference type="EMBL" id="MBY0754401.1"/>
    </source>
</evidence>
<dbReference type="EMBL" id="JAIKTU010000002">
    <property type="protein sequence ID" value="MBY0754401.1"/>
    <property type="molecule type" value="Genomic_DNA"/>
</dbReference>
<dbReference type="Gene3D" id="3.30.70.60">
    <property type="match status" value="1"/>
</dbReference>
<evidence type="ECO:0000256" key="2">
    <source>
        <dbReference type="SAM" id="MobiDB-lite"/>
    </source>
</evidence>
<proteinExistence type="predicted"/>
<feature type="compositionally biased region" description="Low complexity" evidence="2">
    <location>
        <begin position="144"/>
        <end position="154"/>
    </location>
</feature>
<feature type="region of interest" description="Disordered" evidence="2">
    <location>
        <begin position="144"/>
        <end position="165"/>
    </location>
</feature>
<gene>
    <name evidence="3" type="ORF">K5V21_02920</name>
</gene>
<accession>A0ABS7KUB6</accession>